<dbReference type="EMBL" id="JH001934">
    <property type="protein sequence ID" value="EGV92045.1"/>
    <property type="molecule type" value="Genomic_DNA"/>
</dbReference>
<gene>
    <name evidence="2" type="ORF">I79_021402</name>
</gene>
<dbReference type="AlphaFoldDB" id="G3ICK4"/>
<dbReference type="InParanoid" id="G3ICK4"/>
<evidence type="ECO:0000313" key="3">
    <source>
        <dbReference type="Proteomes" id="UP000001075"/>
    </source>
</evidence>
<protein>
    <submittedName>
        <fullName evidence="2">Uncharacterized protein</fullName>
    </submittedName>
</protein>
<organism evidence="2 3">
    <name type="scientific">Cricetulus griseus</name>
    <name type="common">Chinese hamster</name>
    <name type="synonym">Cricetulus barabensis griseus</name>
    <dbReference type="NCBI Taxonomy" id="10029"/>
    <lineage>
        <taxon>Eukaryota</taxon>
        <taxon>Metazoa</taxon>
        <taxon>Chordata</taxon>
        <taxon>Craniata</taxon>
        <taxon>Vertebrata</taxon>
        <taxon>Euteleostomi</taxon>
        <taxon>Mammalia</taxon>
        <taxon>Eutheria</taxon>
        <taxon>Euarchontoglires</taxon>
        <taxon>Glires</taxon>
        <taxon>Rodentia</taxon>
        <taxon>Myomorpha</taxon>
        <taxon>Muroidea</taxon>
        <taxon>Cricetidae</taxon>
        <taxon>Cricetinae</taxon>
        <taxon>Cricetulus</taxon>
    </lineage>
</organism>
<feature type="region of interest" description="Disordered" evidence="1">
    <location>
        <begin position="36"/>
        <end position="67"/>
    </location>
</feature>
<evidence type="ECO:0000313" key="2">
    <source>
        <dbReference type="EMBL" id="EGV92045.1"/>
    </source>
</evidence>
<name>G3ICK4_CRIGR</name>
<sequence length="67" mass="7802">MQRRRRFPQHWHAARARRIASGCGCWERAWHGHPPSPREALNDPGGVSLQSSRCPLQNPCHPKRWPE</sequence>
<evidence type="ECO:0000256" key="1">
    <source>
        <dbReference type="SAM" id="MobiDB-lite"/>
    </source>
</evidence>
<proteinExistence type="predicted"/>
<dbReference type="Proteomes" id="UP000001075">
    <property type="component" value="Unassembled WGS sequence"/>
</dbReference>
<reference evidence="3" key="1">
    <citation type="journal article" date="2011" name="Nat. Biotechnol.">
        <title>The genomic sequence of the Chinese hamster ovary (CHO)-K1 cell line.</title>
        <authorList>
            <person name="Xu X."/>
            <person name="Nagarajan H."/>
            <person name="Lewis N.E."/>
            <person name="Pan S."/>
            <person name="Cai Z."/>
            <person name="Liu X."/>
            <person name="Chen W."/>
            <person name="Xie M."/>
            <person name="Wang W."/>
            <person name="Hammond S."/>
            <person name="Andersen M.R."/>
            <person name="Neff N."/>
            <person name="Passarelli B."/>
            <person name="Koh W."/>
            <person name="Fan H.C."/>
            <person name="Wang J."/>
            <person name="Gui Y."/>
            <person name="Lee K.H."/>
            <person name="Betenbaugh M.J."/>
            <person name="Quake S.R."/>
            <person name="Famili I."/>
            <person name="Palsson B.O."/>
            <person name="Wang J."/>
        </authorList>
    </citation>
    <scope>NUCLEOTIDE SEQUENCE [LARGE SCALE GENOMIC DNA]</scope>
    <source>
        <strain evidence="3">CHO K1 cell line</strain>
    </source>
</reference>
<accession>G3ICK4</accession>